<dbReference type="InterPro" id="IPR041588">
    <property type="entry name" value="Integrase_H2C2"/>
</dbReference>
<dbReference type="PANTHER" id="PTHR47266">
    <property type="entry name" value="ENDONUCLEASE-RELATED"/>
    <property type="match status" value="1"/>
</dbReference>
<evidence type="ECO:0000313" key="3">
    <source>
        <dbReference type="Proteomes" id="UP001454036"/>
    </source>
</evidence>
<dbReference type="Pfam" id="PF17921">
    <property type="entry name" value="Integrase_H2C2"/>
    <property type="match status" value="1"/>
</dbReference>
<evidence type="ECO:0000259" key="1">
    <source>
        <dbReference type="Pfam" id="PF17921"/>
    </source>
</evidence>
<evidence type="ECO:0000313" key="2">
    <source>
        <dbReference type="EMBL" id="GAA0175285.1"/>
    </source>
</evidence>
<proteinExistence type="predicted"/>
<dbReference type="Gene3D" id="1.10.340.70">
    <property type="match status" value="1"/>
</dbReference>
<organism evidence="2 3">
    <name type="scientific">Lithospermum erythrorhizon</name>
    <name type="common">Purple gromwell</name>
    <name type="synonym">Lithospermum officinale var. erythrorhizon</name>
    <dbReference type="NCBI Taxonomy" id="34254"/>
    <lineage>
        <taxon>Eukaryota</taxon>
        <taxon>Viridiplantae</taxon>
        <taxon>Streptophyta</taxon>
        <taxon>Embryophyta</taxon>
        <taxon>Tracheophyta</taxon>
        <taxon>Spermatophyta</taxon>
        <taxon>Magnoliopsida</taxon>
        <taxon>eudicotyledons</taxon>
        <taxon>Gunneridae</taxon>
        <taxon>Pentapetalae</taxon>
        <taxon>asterids</taxon>
        <taxon>lamiids</taxon>
        <taxon>Boraginales</taxon>
        <taxon>Boraginaceae</taxon>
        <taxon>Boraginoideae</taxon>
        <taxon>Lithospermeae</taxon>
        <taxon>Lithospermum</taxon>
    </lineage>
</organism>
<accession>A0AAV3RG97</accession>
<dbReference type="EMBL" id="BAABME010027254">
    <property type="protein sequence ID" value="GAA0175285.1"/>
    <property type="molecule type" value="Genomic_DNA"/>
</dbReference>
<dbReference type="Proteomes" id="UP001454036">
    <property type="component" value="Unassembled WGS sequence"/>
</dbReference>
<gene>
    <name evidence="2" type="ORF">LIER_41889</name>
</gene>
<protein>
    <recommendedName>
        <fullName evidence="1">Integrase zinc-binding domain-containing protein</fullName>
    </recommendedName>
</protein>
<dbReference type="InterPro" id="IPR052160">
    <property type="entry name" value="Gypsy_RT_Integrase-like"/>
</dbReference>
<name>A0AAV3RG97_LITER</name>
<dbReference type="AlphaFoldDB" id="A0AAV3RG97"/>
<comment type="caution">
    <text evidence="2">The sequence shown here is derived from an EMBL/GenBank/DDBJ whole genome shotgun (WGS) entry which is preliminary data.</text>
</comment>
<sequence>MYCVPKEKINLTLNEVHEGDCSHHIGGRALESKITRAGYYWPTLMADSLEYVKRSDSCEKMKAVPKQPVAEMTPVLCAVPFAMWGIDLVRQFVKPATKYKDIVVAVQQVGRGNPIKKHYC</sequence>
<feature type="domain" description="Integrase zinc-binding" evidence="1">
    <location>
        <begin position="4"/>
        <end position="63"/>
    </location>
</feature>
<reference evidence="2 3" key="1">
    <citation type="submission" date="2024-01" db="EMBL/GenBank/DDBJ databases">
        <title>The complete chloroplast genome sequence of Lithospermum erythrorhizon: insights into the phylogenetic relationship among Boraginaceae species and the maternal lineages of purple gromwells.</title>
        <authorList>
            <person name="Okada T."/>
            <person name="Watanabe K."/>
        </authorList>
    </citation>
    <scope>NUCLEOTIDE SEQUENCE [LARGE SCALE GENOMIC DNA]</scope>
</reference>
<keyword evidence="3" id="KW-1185">Reference proteome</keyword>